<organism evidence="4 5">
    <name type="scientific">Mucilaginibacter rubeus</name>
    <dbReference type="NCBI Taxonomy" id="2027860"/>
    <lineage>
        <taxon>Bacteria</taxon>
        <taxon>Pseudomonadati</taxon>
        <taxon>Bacteroidota</taxon>
        <taxon>Sphingobacteriia</taxon>
        <taxon>Sphingobacteriales</taxon>
        <taxon>Sphingobacteriaceae</taxon>
        <taxon>Mucilaginibacter</taxon>
    </lineage>
</organism>
<dbReference type="RefSeq" id="WP_112570337.1">
    <property type="nucleotide sequence ID" value="NZ_CP043450.1"/>
</dbReference>
<dbReference type="GO" id="GO:0004622">
    <property type="term" value="F:phosphatidylcholine lysophospholipase activity"/>
    <property type="evidence" value="ECO:0007669"/>
    <property type="project" value="TreeGrafter"/>
</dbReference>
<dbReference type="InterPro" id="IPR013830">
    <property type="entry name" value="SGNH_hydro"/>
</dbReference>
<dbReference type="AlphaFoldDB" id="A0A5C1HYV0"/>
<protein>
    <recommendedName>
        <fullName evidence="6">Acetylhydrolase</fullName>
    </recommendedName>
</protein>
<sequence>MRFKRLNIFLFLAFMIPGYCSALATGIKWTEFHAPLQKVLNGISEGKGNYPYLNFITNTSNIVIRLAYEPAQHLTRKAVEGTCKLYVLDDDGTWAEFDGTRSEKDSVILSFRDISTDNHQPRKAIEYRLFLPAGQAPTDIAIGTDAQSQFELLPLQPEKQIVIYKQAGEDKDSEAGTSWPARLERTLDRHFIVFAGKTDRKAFLRESKKSGTKAVFLELCAYRGAGMISDIIKDARQIKQAGIPVFIVPCEHAPSKQTQAALKEISRQTAGLKGVYALSHPAADDWTDFGSQVRFALQEPEGGISTMSPLTQHRDRNYDWRQRHADELALIRQKAPKNIIFANSIIHYWGGLPQSTIARGKDSWDTYLQSLGVQNMGFGWDRIENVLWRIYHDELDGFKADHILLMIGTNNLQSNTDDEIVKGLGQLIAAAKIRQPQSGLIISGIMPRRNMEARIAVLNGSIEKLAQEMGIKYVNPGIVFLNEAGKIKEELFGDGLHPNAAGYGLLAPLIAKSFSED</sequence>
<proteinExistence type="predicted"/>
<dbReference type="OrthoDB" id="5624617at2"/>
<gene>
    <name evidence="4" type="ORF">DEO27_008120</name>
</gene>
<dbReference type="Pfam" id="PF13472">
    <property type="entry name" value="Lipase_GDSL_2"/>
    <property type="match status" value="1"/>
</dbReference>
<accession>A0A5C1HYV0</accession>
<evidence type="ECO:0000313" key="4">
    <source>
        <dbReference type="EMBL" id="QEM09988.1"/>
    </source>
</evidence>
<feature type="domain" description="SGNH hydrolase-type esterase" evidence="2">
    <location>
        <begin position="344"/>
        <end position="504"/>
    </location>
</feature>
<feature type="signal peptide" evidence="1">
    <location>
        <begin position="1"/>
        <end position="24"/>
    </location>
</feature>
<feature type="chain" id="PRO_5022906279" description="Acetylhydrolase" evidence="1">
    <location>
        <begin position="25"/>
        <end position="517"/>
    </location>
</feature>
<dbReference type="InterPro" id="IPR036514">
    <property type="entry name" value="SGNH_hydro_sf"/>
</dbReference>
<dbReference type="EMBL" id="CP043450">
    <property type="protein sequence ID" value="QEM09988.1"/>
    <property type="molecule type" value="Genomic_DNA"/>
</dbReference>
<dbReference type="Gene3D" id="3.40.50.1110">
    <property type="entry name" value="SGNH hydrolase"/>
    <property type="match status" value="1"/>
</dbReference>
<keyword evidence="5" id="KW-1185">Reference proteome</keyword>
<dbReference type="Gene3D" id="2.60.120.260">
    <property type="entry name" value="Galactose-binding domain-like"/>
    <property type="match status" value="1"/>
</dbReference>
<evidence type="ECO:0000259" key="3">
    <source>
        <dbReference type="Pfam" id="PF14607"/>
    </source>
</evidence>
<evidence type="ECO:0000256" key="1">
    <source>
        <dbReference type="SAM" id="SignalP"/>
    </source>
</evidence>
<evidence type="ECO:0008006" key="6">
    <source>
        <dbReference type="Google" id="ProtNLM"/>
    </source>
</evidence>
<dbReference type="PANTHER" id="PTHR30383:SF5">
    <property type="entry name" value="SGNH HYDROLASE-TYPE ESTERASE DOMAIN-CONTAINING PROTEIN"/>
    <property type="match status" value="1"/>
</dbReference>
<dbReference type="Pfam" id="PF14607">
    <property type="entry name" value="GxDLY"/>
    <property type="match status" value="1"/>
</dbReference>
<name>A0A5C1HYV0_9SPHI</name>
<evidence type="ECO:0000313" key="5">
    <source>
        <dbReference type="Proteomes" id="UP000251402"/>
    </source>
</evidence>
<dbReference type="SUPFAM" id="SSF52266">
    <property type="entry name" value="SGNH hydrolase"/>
    <property type="match status" value="1"/>
</dbReference>
<dbReference type="InterPro" id="IPR051532">
    <property type="entry name" value="Ester_Hydrolysis_Enzymes"/>
</dbReference>
<dbReference type="Proteomes" id="UP000251402">
    <property type="component" value="Chromosome"/>
</dbReference>
<dbReference type="InterPro" id="IPR032740">
    <property type="entry name" value="GxDLY"/>
</dbReference>
<dbReference type="KEGG" id="mrub:DEO27_008120"/>
<feature type="domain" description="SGNH hydrolase-type esterase N-terminal" evidence="3">
    <location>
        <begin position="53"/>
        <end position="150"/>
    </location>
</feature>
<evidence type="ECO:0000259" key="2">
    <source>
        <dbReference type="Pfam" id="PF13472"/>
    </source>
</evidence>
<reference evidence="4" key="1">
    <citation type="submission" date="2019-08" db="EMBL/GenBank/DDBJ databases">
        <title>Comparative genome analysis confer to the adaptation heavy metal polluted environment.</title>
        <authorList>
            <person name="Li Y."/>
        </authorList>
    </citation>
    <scope>NUCLEOTIDE SEQUENCE [LARGE SCALE GENOMIC DNA]</scope>
    <source>
        <strain evidence="4">P1</strain>
    </source>
</reference>
<keyword evidence="1" id="KW-0732">Signal</keyword>
<dbReference type="PANTHER" id="PTHR30383">
    <property type="entry name" value="THIOESTERASE 1/PROTEASE 1/LYSOPHOSPHOLIPASE L1"/>
    <property type="match status" value="1"/>
</dbReference>